<dbReference type="InterPro" id="IPR053344">
    <property type="entry name" value="cAMP-inducible_BP74-like"/>
</dbReference>
<dbReference type="PANTHER" id="PTHR35883:SF1">
    <property type="entry name" value="CALMODULIN-BINDING PROTEIN CAM-BP15-RELATED"/>
    <property type="match status" value="1"/>
</dbReference>
<evidence type="ECO:0000313" key="2">
    <source>
        <dbReference type="EMBL" id="ABF91960.1"/>
    </source>
</evidence>
<dbReference type="PANTHER" id="PTHR35883">
    <property type="entry name" value="CYCLIC AMP-INDUCIBLE PROTEIN BP74-RELATED"/>
    <property type="match status" value="1"/>
</dbReference>
<dbReference type="Proteomes" id="UP000002402">
    <property type="component" value="Chromosome"/>
</dbReference>
<dbReference type="KEGG" id="mxa:MXAN_2146"/>
<dbReference type="InterPro" id="IPR056422">
    <property type="entry name" value="BP74_N"/>
</dbReference>
<protein>
    <submittedName>
        <fullName evidence="2">Binding protein</fullName>
    </submittedName>
</protein>
<dbReference type="eggNOG" id="ENOG5032TZU">
    <property type="taxonomic scope" value="Bacteria"/>
</dbReference>
<sequence length="136" mass="15361">MMQSREGNLLYGAPTPRSLAMANPVRFAFTQTAQPNLEFIVELSDEKTISHARKILSGEEKNEVHVHGRIIKRAAAYNPRFSFHLDPNTIRFFAMAIEVCDANMTYVEDHLDEAGGAFLPGGHWCPWDSKLTREIT</sequence>
<accession>Q1DAF4</accession>
<organism evidence="2 3">
    <name type="scientific">Myxococcus xanthus (strain DK1622)</name>
    <dbReference type="NCBI Taxonomy" id="246197"/>
    <lineage>
        <taxon>Bacteria</taxon>
        <taxon>Pseudomonadati</taxon>
        <taxon>Myxococcota</taxon>
        <taxon>Myxococcia</taxon>
        <taxon>Myxococcales</taxon>
        <taxon>Cystobacterineae</taxon>
        <taxon>Myxococcaceae</taxon>
        <taxon>Myxococcus</taxon>
    </lineage>
</organism>
<dbReference type="EMBL" id="CP000113">
    <property type="protein sequence ID" value="ABF91960.1"/>
    <property type="molecule type" value="Genomic_DNA"/>
</dbReference>
<keyword evidence="3" id="KW-1185">Reference proteome</keyword>
<dbReference type="Pfam" id="PF23621">
    <property type="entry name" value="BP74_N"/>
    <property type="match status" value="1"/>
</dbReference>
<dbReference type="AlphaFoldDB" id="Q1DAF4"/>
<dbReference type="HOGENOM" id="CLU_142708_0_0_7"/>
<reference evidence="2 3" key="1">
    <citation type="journal article" date="2006" name="Proc. Natl. Acad. Sci. U.S.A.">
        <title>Evolution of sensory complexity recorded in a myxobacterial genome.</title>
        <authorList>
            <person name="Goldman B.S."/>
            <person name="Nierman W.C."/>
            <person name="Kaiser D."/>
            <person name="Slater S.C."/>
            <person name="Durkin A.S."/>
            <person name="Eisen J.A."/>
            <person name="Ronning C.M."/>
            <person name="Barbazuk W.B."/>
            <person name="Blanchard M."/>
            <person name="Field C."/>
            <person name="Halling C."/>
            <person name="Hinkle G."/>
            <person name="Iartchuk O."/>
            <person name="Kim H.S."/>
            <person name="Mackenzie C."/>
            <person name="Madupu R."/>
            <person name="Miller N."/>
            <person name="Shvartsbeyn A."/>
            <person name="Sullivan S.A."/>
            <person name="Vaudin M."/>
            <person name="Wiegand R."/>
            <person name="Kaplan H.B."/>
        </authorList>
    </citation>
    <scope>NUCLEOTIDE SEQUENCE [LARGE SCALE GENOMIC DNA]</scope>
    <source>
        <strain evidence="3">DK1622</strain>
    </source>
</reference>
<evidence type="ECO:0000313" key="3">
    <source>
        <dbReference type="Proteomes" id="UP000002402"/>
    </source>
</evidence>
<name>Q1DAF4_MYXXD</name>
<feature type="domain" description="BP74 N-terminal" evidence="1">
    <location>
        <begin position="26"/>
        <end position="136"/>
    </location>
</feature>
<dbReference type="STRING" id="246197.MXAN_2146"/>
<proteinExistence type="predicted"/>
<evidence type="ECO:0000259" key="1">
    <source>
        <dbReference type="Pfam" id="PF23621"/>
    </source>
</evidence>
<dbReference type="EnsemblBacteria" id="ABF91960">
    <property type="protein sequence ID" value="ABF91960"/>
    <property type="gene ID" value="MXAN_2146"/>
</dbReference>
<gene>
    <name evidence="2" type="ordered locus">MXAN_2146</name>
</gene>